<dbReference type="Pfam" id="PF00122">
    <property type="entry name" value="E1-E2_ATPase"/>
    <property type="match status" value="1"/>
</dbReference>
<evidence type="ECO:0000256" key="3">
    <source>
        <dbReference type="ARBA" id="ARBA00012517"/>
    </source>
</evidence>
<evidence type="ECO:0000256" key="14">
    <source>
        <dbReference type="ARBA" id="ARBA00023065"/>
    </source>
</evidence>
<dbReference type="GO" id="GO:0055070">
    <property type="term" value="P:copper ion homeostasis"/>
    <property type="evidence" value="ECO:0007669"/>
    <property type="project" value="TreeGrafter"/>
</dbReference>
<feature type="region of interest" description="Disordered" evidence="21">
    <location>
        <begin position="127"/>
        <end position="173"/>
    </location>
</feature>
<dbReference type="GO" id="GO:0005524">
    <property type="term" value="F:ATP binding"/>
    <property type="evidence" value="ECO:0007669"/>
    <property type="project" value="UniProtKB-UniRule"/>
</dbReference>
<evidence type="ECO:0000256" key="15">
    <source>
        <dbReference type="ARBA" id="ARBA00023136"/>
    </source>
</evidence>
<keyword evidence="25" id="KW-1185">Reference proteome</keyword>
<dbReference type="CDD" id="cd02094">
    <property type="entry name" value="P-type_ATPase_Cu-like"/>
    <property type="match status" value="1"/>
</dbReference>
<keyword evidence="14" id="KW-0406">Ion transport</keyword>
<feature type="transmembrane region" description="Helical" evidence="20">
    <location>
        <begin position="433"/>
        <end position="455"/>
    </location>
</feature>
<evidence type="ECO:0000256" key="19">
    <source>
        <dbReference type="ARBA" id="ARBA00068364"/>
    </source>
</evidence>
<dbReference type="SUPFAM" id="SSF56784">
    <property type="entry name" value="HAD-like"/>
    <property type="match status" value="1"/>
</dbReference>
<evidence type="ECO:0000313" key="26">
    <source>
        <dbReference type="Proteomes" id="UP000517765"/>
    </source>
</evidence>
<dbReference type="EC" id="7.2.2.8" evidence="3"/>
<dbReference type="Gene3D" id="2.70.150.10">
    <property type="entry name" value="Calcium-transporting ATPase, cytoplasmic transduction domain A"/>
    <property type="match status" value="1"/>
</dbReference>
<dbReference type="Pfam" id="PF04945">
    <property type="entry name" value="YHS"/>
    <property type="match status" value="1"/>
</dbReference>
<evidence type="ECO:0000256" key="5">
    <source>
        <dbReference type="ARBA" id="ARBA00022475"/>
    </source>
</evidence>
<dbReference type="PRINTS" id="PR00943">
    <property type="entry name" value="CUATPASE"/>
</dbReference>
<dbReference type="InterPro" id="IPR001757">
    <property type="entry name" value="P_typ_ATPase"/>
</dbReference>
<feature type="transmembrane region" description="Helical" evidence="20">
    <location>
        <begin position="6"/>
        <end position="24"/>
    </location>
</feature>
<accession>A0A5P0YUF2</accession>
<evidence type="ECO:0000313" key="23">
    <source>
        <dbReference type="EMBL" id="MBB1257927.1"/>
    </source>
</evidence>
<dbReference type="Proteomes" id="UP000517765">
    <property type="component" value="Unassembled WGS sequence"/>
</dbReference>
<dbReference type="SFLD" id="SFLDF00027">
    <property type="entry name" value="p-type_atpase"/>
    <property type="match status" value="1"/>
</dbReference>
<comment type="similarity">
    <text evidence="2 20">Belongs to the cation transport ATPase (P-type) (TC 3.A.3) family. Type IB subfamily.</text>
</comment>
<keyword evidence="11" id="KW-1278">Translocase</keyword>
<dbReference type="Gene3D" id="2.60.40.420">
    <property type="entry name" value="Cupredoxins - blue copper proteins"/>
    <property type="match status" value="1"/>
</dbReference>
<feature type="transmembrane region" description="Helical" evidence="20">
    <location>
        <begin position="780"/>
        <end position="802"/>
    </location>
</feature>
<dbReference type="NCBIfam" id="TIGR01525">
    <property type="entry name" value="ATPase-IB_hvy"/>
    <property type="match status" value="1"/>
</dbReference>
<keyword evidence="13" id="KW-0186">Copper</keyword>
<keyword evidence="8 20" id="KW-0547">Nucleotide-binding</keyword>
<reference evidence="24 25" key="1">
    <citation type="submission" date="2019-10" db="EMBL/GenBank/DDBJ databases">
        <title>Streptomyces sp. nov., a novel actinobacterium isolated from alkaline environment.</title>
        <authorList>
            <person name="Golinska P."/>
        </authorList>
    </citation>
    <scope>NUCLEOTIDE SEQUENCE [LARGE SCALE GENOMIC DNA]</scope>
    <source>
        <strain evidence="24 25">OF1</strain>
    </source>
</reference>
<feature type="transmembrane region" description="Helical" evidence="20">
    <location>
        <begin position="281"/>
        <end position="299"/>
    </location>
</feature>
<evidence type="ECO:0000256" key="4">
    <source>
        <dbReference type="ARBA" id="ARBA00022448"/>
    </source>
</evidence>
<name>A0A5P0YUF2_9ACTN</name>
<comment type="subcellular location">
    <subcellularLocation>
        <location evidence="1">Cell membrane</location>
        <topology evidence="1">Multi-pass membrane protein</topology>
    </subcellularLocation>
</comment>
<dbReference type="PANTHER" id="PTHR43520">
    <property type="entry name" value="ATP7, ISOFORM B"/>
    <property type="match status" value="1"/>
</dbReference>
<dbReference type="SUPFAM" id="SSF49503">
    <property type="entry name" value="Cupredoxins"/>
    <property type="match status" value="1"/>
</dbReference>
<dbReference type="InterPro" id="IPR027256">
    <property type="entry name" value="P-typ_ATPase_IB"/>
</dbReference>
<feature type="transmembrane region" description="Helical" evidence="20">
    <location>
        <begin position="252"/>
        <end position="275"/>
    </location>
</feature>
<reference evidence="23" key="3">
    <citation type="journal article" name="Syst. Appl. Microbiol.">
        <title>Streptomyces alkaliterrae sp. nov., isolated from an alkaline soil, and emended descriptions of Streptomyces alkaliphilus, Streptomyces calidiresistens and Streptomyces durbertensis.</title>
        <authorList>
            <person name="Swiecimska M."/>
            <person name="Golinska P."/>
            <person name="Nouioui I."/>
            <person name="Wypij M."/>
            <person name="Rai M."/>
            <person name="Sangal V."/>
            <person name="Goodfellow M."/>
        </authorList>
    </citation>
    <scope>NUCLEOTIDE SEQUENCE</scope>
    <source>
        <strain evidence="23">OF8</strain>
    </source>
</reference>
<dbReference type="PRINTS" id="PR00119">
    <property type="entry name" value="CATATPASE"/>
</dbReference>
<dbReference type="GO" id="GO:0043682">
    <property type="term" value="F:P-type divalent copper transporter activity"/>
    <property type="evidence" value="ECO:0007669"/>
    <property type="project" value="TreeGrafter"/>
</dbReference>
<feature type="transmembrane region" description="Helical" evidence="20">
    <location>
        <begin position="184"/>
        <end position="204"/>
    </location>
</feature>
<dbReference type="InterPro" id="IPR018303">
    <property type="entry name" value="ATPase_P-typ_P_site"/>
</dbReference>
<evidence type="ECO:0000259" key="22">
    <source>
        <dbReference type="SMART" id="SM00746"/>
    </source>
</evidence>
<dbReference type="InterPro" id="IPR008972">
    <property type="entry name" value="Cupredoxin"/>
</dbReference>
<evidence type="ECO:0000313" key="24">
    <source>
        <dbReference type="EMBL" id="MQS03530.1"/>
    </source>
</evidence>
<evidence type="ECO:0000256" key="2">
    <source>
        <dbReference type="ARBA" id="ARBA00006024"/>
    </source>
</evidence>
<comment type="caution">
    <text evidence="24">The sequence shown here is derived from an EMBL/GenBank/DDBJ whole genome shotgun (WGS) entry which is preliminary data.</text>
</comment>
<dbReference type="NCBIfam" id="TIGR01494">
    <property type="entry name" value="ATPase_P-type"/>
    <property type="match status" value="1"/>
</dbReference>
<dbReference type="SFLD" id="SFLDS00003">
    <property type="entry name" value="Haloacid_Dehalogenase"/>
    <property type="match status" value="1"/>
</dbReference>
<gene>
    <name evidence="24" type="ORF">FNX44_016955</name>
    <name evidence="23" type="ORF">H3147_03670</name>
</gene>
<dbReference type="FunFam" id="3.40.50.1000:FF:000144">
    <property type="entry name" value="copper-transporting ATPase 1 isoform X2"/>
    <property type="match status" value="1"/>
</dbReference>
<dbReference type="GO" id="GO:0140581">
    <property type="term" value="F:P-type monovalent copper transporter activity"/>
    <property type="evidence" value="ECO:0007669"/>
    <property type="project" value="UniProtKB-EC"/>
</dbReference>
<dbReference type="FunFam" id="2.70.150.10:FF:000020">
    <property type="entry name" value="Copper-exporting P-type ATPase A"/>
    <property type="match status" value="1"/>
</dbReference>
<organism evidence="24 25">
    <name type="scientific">Streptomyces alkaliterrae</name>
    <dbReference type="NCBI Taxonomy" id="2213162"/>
    <lineage>
        <taxon>Bacteria</taxon>
        <taxon>Bacillati</taxon>
        <taxon>Actinomycetota</taxon>
        <taxon>Actinomycetes</taxon>
        <taxon>Kitasatosporales</taxon>
        <taxon>Streptomycetaceae</taxon>
        <taxon>Streptomyces</taxon>
    </lineage>
</organism>
<dbReference type="InterPro" id="IPR044492">
    <property type="entry name" value="P_typ_ATPase_HD_dom"/>
</dbReference>
<dbReference type="InterPro" id="IPR028096">
    <property type="entry name" value="EfeO_Cupredoxin"/>
</dbReference>
<dbReference type="SUPFAM" id="SSF81665">
    <property type="entry name" value="Calcium ATPase, transmembrane domain M"/>
    <property type="match status" value="1"/>
</dbReference>
<feature type="region of interest" description="Disordered" evidence="21">
    <location>
        <begin position="835"/>
        <end position="880"/>
    </location>
</feature>
<dbReference type="OrthoDB" id="7059309at2"/>
<dbReference type="Gene3D" id="3.40.50.1000">
    <property type="entry name" value="HAD superfamily/HAD-like"/>
    <property type="match status" value="1"/>
</dbReference>
<dbReference type="GO" id="GO:0005886">
    <property type="term" value="C:plasma membrane"/>
    <property type="evidence" value="ECO:0007669"/>
    <property type="project" value="UniProtKB-SubCell"/>
</dbReference>
<comment type="function">
    <text evidence="18">Necessary for copper homeostasis and likely functions as a copper exporter. Also required for full virulence.</text>
</comment>
<evidence type="ECO:0000256" key="7">
    <source>
        <dbReference type="ARBA" id="ARBA00022723"/>
    </source>
</evidence>
<dbReference type="Pfam" id="PF13473">
    <property type="entry name" value="Cupredoxin_1"/>
    <property type="match status" value="1"/>
</dbReference>
<evidence type="ECO:0000256" key="12">
    <source>
        <dbReference type="ARBA" id="ARBA00022989"/>
    </source>
</evidence>
<keyword evidence="7 20" id="KW-0479">Metal-binding</keyword>
<evidence type="ECO:0000313" key="25">
    <source>
        <dbReference type="Proteomes" id="UP000320857"/>
    </source>
</evidence>
<proteinExistence type="inferred from homology"/>
<dbReference type="SMART" id="SM00746">
    <property type="entry name" value="TRASH"/>
    <property type="match status" value="1"/>
</dbReference>
<evidence type="ECO:0000256" key="17">
    <source>
        <dbReference type="ARBA" id="ARBA00049289"/>
    </source>
</evidence>
<dbReference type="InterPro" id="IPR023214">
    <property type="entry name" value="HAD_sf"/>
</dbReference>
<evidence type="ECO:0000256" key="21">
    <source>
        <dbReference type="SAM" id="MobiDB-lite"/>
    </source>
</evidence>
<dbReference type="InterPro" id="IPR008250">
    <property type="entry name" value="ATPase_P-typ_transduc_dom_A_sf"/>
</dbReference>
<feature type="transmembrane region" description="Helical" evidence="20">
    <location>
        <begin position="216"/>
        <end position="240"/>
    </location>
</feature>
<feature type="compositionally biased region" description="Basic and acidic residues" evidence="21">
    <location>
        <begin position="860"/>
        <end position="869"/>
    </location>
</feature>
<evidence type="ECO:0000256" key="20">
    <source>
        <dbReference type="RuleBase" id="RU362081"/>
    </source>
</evidence>
<dbReference type="SFLD" id="SFLDG00002">
    <property type="entry name" value="C1.7:_P-type_atpase_like"/>
    <property type="match status" value="1"/>
</dbReference>
<dbReference type="InterPro" id="IPR007029">
    <property type="entry name" value="YHS_dom"/>
</dbReference>
<evidence type="ECO:0000256" key="13">
    <source>
        <dbReference type="ARBA" id="ARBA00023008"/>
    </source>
</evidence>
<dbReference type="InterPro" id="IPR036412">
    <property type="entry name" value="HAD-like_sf"/>
</dbReference>
<keyword evidence="10 20" id="KW-0067">ATP-binding</keyword>
<evidence type="ECO:0000256" key="18">
    <source>
        <dbReference type="ARBA" id="ARBA00057500"/>
    </source>
</evidence>
<evidence type="ECO:0000256" key="9">
    <source>
        <dbReference type="ARBA" id="ARBA00022796"/>
    </source>
</evidence>
<keyword evidence="15 20" id="KW-0472">Membrane</keyword>
<comment type="catalytic activity">
    <reaction evidence="17">
        <text>Cu(+)(in) + ATP + H2O = Cu(+)(out) + ADP + phosphate + H(+)</text>
        <dbReference type="Rhea" id="RHEA:25792"/>
        <dbReference type="ChEBI" id="CHEBI:15377"/>
        <dbReference type="ChEBI" id="CHEBI:15378"/>
        <dbReference type="ChEBI" id="CHEBI:30616"/>
        <dbReference type="ChEBI" id="CHEBI:43474"/>
        <dbReference type="ChEBI" id="CHEBI:49552"/>
        <dbReference type="ChEBI" id="CHEBI:456216"/>
        <dbReference type="EC" id="7.2.2.8"/>
    </reaction>
</comment>
<dbReference type="InterPro" id="IPR011017">
    <property type="entry name" value="TRASH_dom"/>
</dbReference>
<dbReference type="InterPro" id="IPR023298">
    <property type="entry name" value="ATPase_P-typ_TM_dom_sf"/>
</dbReference>
<dbReference type="NCBIfam" id="TIGR01511">
    <property type="entry name" value="ATPase-IB1_Cu"/>
    <property type="match status" value="1"/>
</dbReference>
<dbReference type="SUPFAM" id="SSF81653">
    <property type="entry name" value="Calcium ATPase, transduction domain A"/>
    <property type="match status" value="1"/>
</dbReference>
<dbReference type="Pfam" id="PF00702">
    <property type="entry name" value="Hydrolase"/>
    <property type="match status" value="1"/>
</dbReference>
<dbReference type="InterPro" id="IPR059000">
    <property type="entry name" value="ATPase_P-type_domA"/>
</dbReference>
<dbReference type="GO" id="GO:0005507">
    <property type="term" value="F:copper ion binding"/>
    <property type="evidence" value="ECO:0007669"/>
    <property type="project" value="TreeGrafter"/>
</dbReference>
<keyword evidence="5 20" id="KW-1003">Cell membrane</keyword>
<dbReference type="Gene3D" id="3.40.1110.10">
    <property type="entry name" value="Calcium-transporting ATPase, cytoplasmic domain N"/>
    <property type="match status" value="1"/>
</dbReference>
<feature type="compositionally biased region" description="Low complexity" evidence="21">
    <location>
        <begin position="133"/>
        <end position="157"/>
    </location>
</feature>
<dbReference type="AlphaFoldDB" id="A0A5P0YUF2"/>
<evidence type="ECO:0000256" key="8">
    <source>
        <dbReference type="ARBA" id="ARBA00022741"/>
    </source>
</evidence>
<keyword evidence="12 20" id="KW-1133">Transmembrane helix</keyword>
<reference evidence="26" key="2">
    <citation type="submission" date="2020-05" db="EMBL/GenBank/DDBJ databases">
        <title>Classification of alakaliphilic streptomycetes isolated from an alkaline soil next to Lonar Crater, India and a proposal for the recognition of Streptomyces alkaliterrae sp. nov.</title>
        <authorList>
            <person name="Golinska P."/>
        </authorList>
    </citation>
    <scope>NUCLEOTIDE SEQUENCE [LARGE SCALE GENOMIC DNA]</scope>
    <source>
        <strain evidence="26">OF8</strain>
    </source>
</reference>
<keyword evidence="9" id="KW-0187">Copper transport</keyword>
<protein>
    <recommendedName>
        <fullName evidence="19">Probable copper-exporting P-type ATPase V</fullName>
        <ecNumber evidence="3">7.2.2.8</ecNumber>
    </recommendedName>
    <alternativeName>
        <fullName evidence="16">Cu(+)-exporting ATPase</fullName>
    </alternativeName>
</protein>
<dbReference type="Proteomes" id="UP000320857">
    <property type="component" value="Unassembled WGS sequence"/>
</dbReference>
<evidence type="ECO:0000256" key="6">
    <source>
        <dbReference type="ARBA" id="ARBA00022692"/>
    </source>
</evidence>
<dbReference type="RefSeq" id="WP_143649102.1">
    <property type="nucleotide sequence ID" value="NZ_JABJXA010000013.1"/>
</dbReference>
<dbReference type="PROSITE" id="PS00154">
    <property type="entry name" value="ATPASE_E1_E2"/>
    <property type="match status" value="1"/>
</dbReference>
<keyword evidence="4" id="KW-0813">Transport</keyword>
<evidence type="ECO:0000256" key="10">
    <source>
        <dbReference type="ARBA" id="ARBA00022840"/>
    </source>
</evidence>
<keyword evidence="6 20" id="KW-0812">Transmembrane</keyword>
<dbReference type="InterPro" id="IPR023299">
    <property type="entry name" value="ATPase_P-typ_cyto_dom_N"/>
</dbReference>
<dbReference type="GO" id="GO:0016887">
    <property type="term" value="F:ATP hydrolysis activity"/>
    <property type="evidence" value="ECO:0007669"/>
    <property type="project" value="InterPro"/>
</dbReference>
<evidence type="ECO:0000256" key="11">
    <source>
        <dbReference type="ARBA" id="ARBA00022967"/>
    </source>
</evidence>
<sequence length="928" mass="96925">MSAADIAVVLGAVVLTAALGWYFFGPRREGAARMEGGVQRVEVTVRGGYSPDRIRVREGTPVELVFDRQEAGECTSRVVFPDFRVNAGLPAHTRTTVRLAPDRPGRYPFACGMNMVHGTLLVEPAEGRRPEEPGAATDGAPPEPPAAAGAAAPGGPARPRESAEAEADDAAERQAEIRDLTRRVAVGAVLTAPVLVFVMAHELFGADWVPDWVLDHWLQFALITPVMFYTGLPIHTTGWLALRHRSAEMNSLITLGTTAAYGYSVLVTAAPGVLPADVREVYYEAVGVILTLILLGRLLEARAKAGTGEAIRALLGLRPRTARVVRDGAEQEVPLEDVVVGDELVVRPGEKVPVDGRVSDGASAVDESMVTGESMPVGKRAGDEVVGGTVNGTGSLRVRAEKVGADTMLAQIVSLVRQAQASRAPIQRLADAVSAYFVPAVIVVAIGTFAVWFTVGPAPALTLALVSAVAVLIIACPCALGLATPLSVMVGTGKGARAGILIRSAEALETAHRLDTVVLDKTGTITEGRPRLTDVLPVGDWDETGLLTVVAAAEADSEHPLAHAIVTGAAERGVPTARASAFDSVTGRGVRATVEGREVLVGTARLLRAEGVDSEDVAEAVELAERCSSQGRTPVLVAVDGRAAGVLAVADTVKEDSADAVAALRRLGIDVIMITGDDRRTAAAIAAEVGVERVLAEVLPEHKADEIRRLQGEGRSVGMVGDGVNDAPALAAADVGLAIGTGTDVAIEAADVTLISGSLGGVVTAVRLSRATMRNIRQNLFFALIYNTVGVPVAAGVLYPFWEVRLSPMIAAAAMAASSLSVVTNASRLRRWHPAPLEPAGAAPTEPRVETSAATDEAPDDRTGDDRTGDGGTDDDTATDVVCGMRVSRATAPVRRELPEGTYYFCSEGCASAFDADPDHYRTPSPRD</sequence>
<dbReference type="PANTHER" id="PTHR43520:SF8">
    <property type="entry name" value="P-TYPE CU(+) TRANSPORTER"/>
    <property type="match status" value="1"/>
</dbReference>
<evidence type="ECO:0000256" key="1">
    <source>
        <dbReference type="ARBA" id="ARBA00004651"/>
    </source>
</evidence>
<feature type="transmembrane region" description="Helical" evidence="20">
    <location>
        <begin position="461"/>
        <end position="484"/>
    </location>
</feature>
<feature type="domain" description="TRASH" evidence="22">
    <location>
        <begin position="880"/>
        <end position="918"/>
    </location>
</feature>
<evidence type="ECO:0000256" key="16">
    <source>
        <dbReference type="ARBA" id="ARBA00033239"/>
    </source>
</evidence>
<dbReference type="EMBL" id="JABJXA010000013">
    <property type="protein sequence ID" value="MBB1257927.1"/>
    <property type="molecule type" value="Genomic_DNA"/>
</dbReference>
<dbReference type="EMBL" id="VJYK02000177">
    <property type="protein sequence ID" value="MQS03530.1"/>
    <property type="molecule type" value="Genomic_DNA"/>
</dbReference>